<feature type="signal peptide" evidence="1">
    <location>
        <begin position="1"/>
        <end position="19"/>
    </location>
</feature>
<protein>
    <recommendedName>
        <fullName evidence="4">Saposin B-type domain-containing protein</fullName>
    </recommendedName>
</protein>
<sequence>MKVFVFVLCLSMLVAMAFAGKNPLAATCNSFCGDTCKVSNQLLSLFEMFLGHQLIETIDQVCHQACDVMCGFLG</sequence>
<dbReference type="Proteomes" id="UP001283361">
    <property type="component" value="Unassembled WGS sequence"/>
</dbReference>
<evidence type="ECO:0008006" key="4">
    <source>
        <dbReference type="Google" id="ProtNLM"/>
    </source>
</evidence>
<evidence type="ECO:0000313" key="2">
    <source>
        <dbReference type="EMBL" id="KAK3725572.1"/>
    </source>
</evidence>
<gene>
    <name evidence="2" type="ORF">RRG08_042990</name>
</gene>
<reference evidence="2" key="1">
    <citation type="journal article" date="2023" name="G3 (Bethesda)">
        <title>A reference genome for the long-term kleptoplast-retaining sea slug Elysia crispata morphotype clarki.</title>
        <authorList>
            <person name="Eastman K.E."/>
            <person name="Pendleton A.L."/>
            <person name="Shaikh M.A."/>
            <person name="Suttiyut T."/>
            <person name="Ogas R."/>
            <person name="Tomko P."/>
            <person name="Gavelis G."/>
            <person name="Widhalm J.R."/>
            <person name="Wisecaver J.H."/>
        </authorList>
    </citation>
    <scope>NUCLEOTIDE SEQUENCE</scope>
    <source>
        <strain evidence="2">ECLA1</strain>
    </source>
</reference>
<comment type="caution">
    <text evidence="2">The sequence shown here is derived from an EMBL/GenBank/DDBJ whole genome shotgun (WGS) entry which is preliminary data.</text>
</comment>
<accession>A0AAE1CPD6</accession>
<keyword evidence="1" id="KW-0732">Signal</keyword>
<dbReference type="AlphaFoldDB" id="A0AAE1CPD6"/>
<proteinExistence type="predicted"/>
<dbReference type="EMBL" id="JAWDGP010007329">
    <property type="protein sequence ID" value="KAK3725572.1"/>
    <property type="molecule type" value="Genomic_DNA"/>
</dbReference>
<evidence type="ECO:0000313" key="3">
    <source>
        <dbReference type="Proteomes" id="UP001283361"/>
    </source>
</evidence>
<evidence type="ECO:0000256" key="1">
    <source>
        <dbReference type="SAM" id="SignalP"/>
    </source>
</evidence>
<keyword evidence="3" id="KW-1185">Reference proteome</keyword>
<name>A0AAE1CPD6_9GAST</name>
<organism evidence="2 3">
    <name type="scientific">Elysia crispata</name>
    <name type="common">lettuce slug</name>
    <dbReference type="NCBI Taxonomy" id="231223"/>
    <lineage>
        <taxon>Eukaryota</taxon>
        <taxon>Metazoa</taxon>
        <taxon>Spiralia</taxon>
        <taxon>Lophotrochozoa</taxon>
        <taxon>Mollusca</taxon>
        <taxon>Gastropoda</taxon>
        <taxon>Heterobranchia</taxon>
        <taxon>Euthyneura</taxon>
        <taxon>Panpulmonata</taxon>
        <taxon>Sacoglossa</taxon>
        <taxon>Placobranchoidea</taxon>
        <taxon>Plakobranchidae</taxon>
        <taxon>Elysia</taxon>
    </lineage>
</organism>
<feature type="chain" id="PRO_5042117974" description="Saposin B-type domain-containing protein" evidence="1">
    <location>
        <begin position="20"/>
        <end position="74"/>
    </location>
</feature>